<dbReference type="GeneTree" id="ENSGT01150000286943"/>
<dbReference type="InParanoid" id="A0A5F4WGF2"/>
<name>A0A5F4WGF2_CALJA</name>
<dbReference type="PRINTS" id="PR02045">
    <property type="entry name" value="F138DOMAIN"/>
</dbReference>
<protein>
    <submittedName>
        <fullName evidence="2">Uncharacterized protein</fullName>
    </submittedName>
</protein>
<dbReference type="Bgee" id="ENSCJAG00000063493">
    <property type="expression patterns" value="Expressed in cerebellum and 3 other cell types or tissues"/>
</dbReference>
<proteinExistence type="predicted"/>
<evidence type="ECO:0000313" key="3">
    <source>
        <dbReference type="Proteomes" id="UP000008225"/>
    </source>
</evidence>
<keyword evidence="1" id="KW-0732">Signal</keyword>
<reference evidence="2" key="3">
    <citation type="submission" date="2025-09" db="UniProtKB">
        <authorList>
            <consortium name="Ensembl"/>
        </authorList>
    </citation>
    <scope>IDENTIFICATION</scope>
</reference>
<evidence type="ECO:0000313" key="2">
    <source>
        <dbReference type="Ensembl" id="ENSCJAP00000076768.2"/>
    </source>
</evidence>
<dbReference type="AlphaFoldDB" id="A0A5F4WGF2"/>
<organism evidence="2 3">
    <name type="scientific">Callithrix jacchus</name>
    <name type="common">White-tufted-ear marmoset</name>
    <name type="synonym">Simia Jacchus</name>
    <dbReference type="NCBI Taxonomy" id="9483"/>
    <lineage>
        <taxon>Eukaryota</taxon>
        <taxon>Metazoa</taxon>
        <taxon>Chordata</taxon>
        <taxon>Craniata</taxon>
        <taxon>Vertebrata</taxon>
        <taxon>Euteleostomi</taxon>
        <taxon>Mammalia</taxon>
        <taxon>Eutheria</taxon>
        <taxon>Euarchontoglires</taxon>
        <taxon>Primates</taxon>
        <taxon>Haplorrhini</taxon>
        <taxon>Platyrrhini</taxon>
        <taxon>Cebidae</taxon>
        <taxon>Callitrichinae</taxon>
        <taxon>Callithrix</taxon>
        <taxon>Callithrix</taxon>
    </lineage>
</organism>
<dbReference type="PANTHER" id="PTHR12138">
    <property type="entry name" value="PRIMATE-EXPANDED PROTEIN FAMILY"/>
    <property type="match status" value="1"/>
</dbReference>
<feature type="signal peptide" evidence="1">
    <location>
        <begin position="1"/>
        <end position="24"/>
    </location>
</feature>
<dbReference type="PANTHER" id="PTHR12138:SF162">
    <property type="entry name" value="CHROMOSOME UNDETERMINED SCAFFOLD_275, WHOLE GENOME SHOTGUN SEQUENCE"/>
    <property type="match status" value="1"/>
</dbReference>
<keyword evidence="3" id="KW-1185">Reference proteome</keyword>
<reference evidence="2" key="1">
    <citation type="submission" date="2009-03" db="EMBL/GenBank/DDBJ databases">
        <authorList>
            <person name="Warren W."/>
            <person name="Ye L."/>
            <person name="Minx P."/>
            <person name="Worley K."/>
            <person name="Gibbs R."/>
            <person name="Wilson R.K."/>
        </authorList>
    </citation>
    <scope>NUCLEOTIDE SEQUENCE [LARGE SCALE GENOMIC DNA]</scope>
</reference>
<dbReference type="Proteomes" id="UP000008225">
    <property type="component" value="Chromosome 2"/>
</dbReference>
<dbReference type="Ensembl" id="ENSCJAT00000091618.2">
    <property type="protein sequence ID" value="ENSCJAP00000076768.2"/>
    <property type="gene ID" value="ENSCJAG00000072615.1"/>
</dbReference>
<evidence type="ECO:0000256" key="1">
    <source>
        <dbReference type="SAM" id="SignalP"/>
    </source>
</evidence>
<feature type="chain" id="PRO_5035202338" evidence="1">
    <location>
        <begin position="25"/>
        <end position="168"/>
    </location>
</feature>
<reference evidence="2" key="2">
    <citation type="submission" date="2025-08" db="UniProtKB">
        <authorList>
            <consortium name="Ensembl"/>
        </authorList>
    </citation>
    <scope>IDENTIFICATION</scope>
</reference>
<sequence>MELKHTRFPHLFFFFPLRWSLVLSLRLECSGAISAHCNLHLLGSRDSPVSASKAAGIKGVPHHDWLIFVFLGEMGFYHVGLAGLKFLTSCDPPTSVSQSAGITGMSPHAQPKQLSLIVMLFSHSLSRRELLYSIVLNFSDLSLLSAMYQLPYFASKIAELQFFYIQPT</sequence>
<accession>A0A5F4WGF2</accession>